<reference evidence="2 3" key="1">
    <citation type="journal article" date="2014" name="Genome Biol.">
        <title>Transcriptome and methylome profiling reveals relics of genome dominance in the mesopolyploid Brassica oleracea.</title>
        <authorList>
            <person name="Parkin I.A."/>
            <person name="Koh C."/>
            <person name="Tang H."/>
            <person name="Robinson S.J."/>
            <person name="Kagale S."/>
            <person name="Clarke W.E."/>
            <person name="Town C.D."/>
            <person name="Nixon J."/>
            <person name="Krishnakumar V."/>
            <person name="Bidwell S.L."/>
            <person name="Denoeud F."/>
            <person name="Belcram H."/>
            <person name="Links M.G."/>
            <person name="Just J."/>
            <person name="Clarke C."/>
            <person name="Bender T."/>
            <person name="Huebert T."/>
            <person name="Mason A.S."/>
            <person name="Pires J.C."/>
            <person name="Barker G."/>
            <person name="Moore J."/>
            <person name="Walley P.G."/>
            <person name="Manoli S."/>
            <person name="Batley J."/>
            <person name="Edwards D."/>
            <person name="Nelson M.N."/>
            <person name="Wang X."/>
            <person name="Paterson A.H."/>
            <person name="King G."/>
            <person name="Bancroft I."/>
            <person name="Chalhoub B."/>
            <person name="Sharpe A.G."/>
        </authorList>
    </citation>
    <scope>NUCLEOTIDE SEQUENCE</scope>
    <source>
        <strain evidence="2 3">cv. TO1000</strain>
    </source>
</reference>
<keyword evidence="3" id="KW-1185">Reference proteome</keyword>
<feature type="transmembrane region" description="Helical" evidence="1">
    <location>
        <begin position="42"/>
        <end position="64"/>
    </location>
</feature>
<keyword evidence="1" id="KW-0472">Membrane</keyword>
<dbReference type="EnsemblPlants" id="Bo7g041190.1">
    <property type="protein sequence ID" value="Bo7g041190.1"/>
    <property type="gene ID" value="Bo7g041190"/>
</dbReference>
<keyword evidence="1" id="KW-1133">Transmembrane helix</keyword>
<dbReference type="AlphaFoldDB" id="A0A0D3D5N8"/>
<evidence type="ECO:0000313" key="3">
    <source>
        <dbReference type="Proteomes" id="UP000032141"/>
    </source>
</evidence>
<reference evidence="2" key="2">
    <citation type="submission" date="2015-03" db="UniProtKB">
        <authorList>
            <consortium name="EnsemblPlants"/>
        </authorList>
    </citation>
    <scope>IDENTIFICATION</scope>
</reference>
<proteinExistence type="predicted"/>
<accession>A0A0D3D5N8</accession>
<protein>
    <submittedName>
        <fullName evidence="2">Uncharacterized protein</fullName>
    </submittedName>
</protein>
<keyword evidence="1" id="KW-0812">Transmembrane</keyword>
<organism evidence="2 3">
    <name type="scientific">Brassica oleracea var. oleracea</name>
    <dbReference type="NCBI Taxonomy" id="109376"/>
    <lineage>
        <taxon>Eukaryota</taxon>
        <taxon>Viridiplantae</taxon>
        <taxon>Streptophyta</taxon>
        <taxon>Embryophyta</taxon>
        <taxon>Tracheophyta</taxon>
        <taxon>Spermatophyta</taxon>
        <taxon>Magnoliopsida</taxon>
        <taxon>eudicotyledons</taxon>
        <taxon>Gunneridae</taxon>
        <taxon>Pentapetalae</taxon>
        <taxon>rosids</taxon>
        <taxon>malvids</taxon>
        <taxon>Brassicales</taxon>
        <taxon>Brassicaceae</taxon>
        <taxon>Brassiceae</taxon>
        <taxon>Brassica</taxon>
    </lineage>
</organism>
<evidence type="ECO:0000256" key="1">
    <source>
        <dbReference type="SAM" id="Phobius"/>
    </source>
</evidence>
<dbReference type="Gramene" id="Bo7g041190.1">
    <property type="protein sequence ID" value="Bo7g041190.1"/>
    <property type="gene ID" value="Bo7g041190"/>
</dbReference>
<sequence length="77" mass="9127">MPPELLPWMPRLTTCYKSGSEGIEEIVMNQCWTLGTFKLLLLYPYGINCVTLLNKWMIFFFITVHQNKRGKETHKFE</sequence>
<dbReference type="HOGENOM" id="CLU_2641565_0_0_1"/>
<dbReference type="Proteomes" id="UP000032141">
    <property type="component" value="Chromosome C7"/>
</dbReference>
<name>A0A0D3D5N8_BRAOL</name>
<evidence type="ECO:0000313" key="2">
    <source>
        <dbReference type="EnsemblPlants" id="Bo7g041190.1"/>
    </source>
</evidence>